<evidence type="ECO:0000259" key="2">
    <source>
        <dbReference type="Pfam" id="PF20151"/>
    </source>
</evidence>
<dbReference type="HOGENOM" id="CLU_035509_11_3_1"/>
<feature type="transmembrane region" description="Helical" evidence="1">
    <location>
        <begin position="88"/>
        <end position="111"/>
    </location>
</feature>
<keyword evidence="1" id="KW-0812">Transmembrane</keyword>
<dbReference type="Proteomes" id="UP000053424">
    <property type="component" value="Unassembled WGS sequence"/>
</dbReference>
<feature type="transmembrane region" description="Helical" evidence="1">
    <location>
        <begin position="143"/>
        <end position="162"/>
    </location>
</feature>
<reference evidence="3 4" key="1">
    <citation type="submission" date="2014-04" db="EMBL/GenBank/DDBJ databases">
        <authorList>
            <consortium name="DOE Joint Genome Institute"/>
            <person name="Kuo A."/>
            <person name="Gay G."/>
            <person name="Dore J."/>
            <person name="Kohler A."/>
            <person name="Nagy L.G."/>
            <person name="Floudas D."/>
            <person name="Copeland A."/>
            <person name="Barry K.W."/>
            <person name="Cichocki N."/>
            <person name="Veneault-Fourrey C."/>
            <person name="LaButti K."/>
            <person name="Lindquist E.A."/>
            <person name="Lipzen A."/>
            <person name="Lundell T."/>
            <person name="Morin E."/>
            <person name="Murat C."/>
            <person name="Sun H."/>
            <person name="Tunlid A."/>
            <person name="Henrissat B."/>
            <person name="Grigoriev I.V."/>
            <person name="Hibbett D.S."/>
            <person name="Martin F."/>
            <person name="Nordberg H.P."/>
            <person name="Cantor M.N."/>
            <person name="Hua S.X."/>
        </authorList>
    </citation>
    <scope>NUCLEOTIDE SEQUENCE [LARGE SCALE GENOMIC DNA]</scope>
    <source>
        <strain evidence="4">h7</strain>
    </source>
</reference>
<dbReference type="Pfam" id="PF20151">
    <property type="entry name" value="DUF6533"/>
    <property type="match status" value="1"/>
</dbReference>
<dbReference type="OrthoDB" id="3350812at2759"/>
<protein>
    <recommendedName>
        <fullName evidence="2">DUF6533 domain-containing protein</fullName>
    </recommendedName>
</protein>
<feature type="transmembrane region" description="Helical" evidence="1">
    <location>
        <begin position="182"/>
        <end position="199"/>
    </location>
</feature>
<dbReference type="InterPro" id="IPR045340">
    <property type="entry name" value="DUF6533"/>
</dbReference>
<sequence length="274" mass="30808">MLTFRMEVELVWGSKWNFMKGLYLFQRYLPFIDTVWLVLYHQTGTNLSPATCGRLYYASGAMMVAGFASSEMILTLRAWAVWNRSTRLAVILVILYICLWSSNFVLLGIFLSSVTFGKAPFPGFTGCLVTHANHFLIYTWSELIAWDALVLVLMLIPGIGAYRSGGNSALMKAVYRDGAIYYLYLFTLSAINIVVVSVLPPQYQHLLTSAERVLHSMLTSRVLLHIRSHTSESPVWSDGLTELNTNHIRAVGDFQVNSQAQYKSYPTIKPASIA</sequence>
<gene>
    <name evidence="3" type="ORF">M413DRAFT_258573</name>
</gene>
<dbReference type="AlphaFoldDB" id="A0A0C2XIK2"/>
<evidence type="ECO:0000256" key="1">
    <source>
        <dbReference type="SAM" id="Phobius"/>
    </source>
</evidence>
<keyword evidence="1" id="KW-1133">Transmembrane helix</keyword>
<proteinExistence type="predicted"/>
<keyword evidence="4" id="KW-1185">Reference proteome</keyword>
<feature type="domain" description="DUF6533" evidence="2">
    <location>
        <begin position="2"/>
        <end position="32"/>
    </location>
</feature>
<evidence type="ECO:0000313" key="3">
    <source>
        <dbReference type="EMBL" id="KIM37623.1"/>
    </source>
</evidence>
<reference evidence="4" key="2">
    <citation type="submission" date="2015-01" db="EMBL/GenBank/DDBJ databases">
        <title>Evolutionary Origins and Diversification of the Mycorrhizal Mutualists.</title>
        <authorList>
            <consortium name="DOE Joint Genome Institute"/>
            <consortium name="Mycorrhizal Genomics Consortium"/>
            <person name="Kohler A."/>
            <person name="Kuo A."/>
            <person name="Nagy L.G."/>
            <person name="Floudas D."/>
            <person name="Copeland A."/>
            <person name="Barry K.W."/>
            <person name="Cichocki N."/>
            <person name="Veneault-Fourrey C."/>
            <person name="LaButti K."/>
            <person name="Lindquist E.A."/>
            <person name="Lipzen A."/>
            <person name="Lundell T."/>
            <person name="Morin E."/>
            <person name="Murat C."/>
            <person name="Riley R."/>
            <person name="Ohm R."/>
            <person name="Sun H."/>
            <person name="Tunlid A."/>
            <person name="Henrissat B."/>
            <person name="Grigoriev I.V."/>
            <person name="Hibbett D.S."/>
            <person name="Martin F."/>
        </authorList>
    </citation>
    <scope>NUCLEOTIDE SEQUENCE [LARGE SCALE GENOMIC DNA]</scope>
    <source>
        <strain evidence="4">h7</strain>
    </source>
</reference>
<keyword evidence="1" id="KW-0472">Membrane</keyword>
<feature type="transmembrane region" description="Helical" evidence="1">
    <location>
        <begin position="55"/>
        <end position="76"/>
    </location>
</feature>
<evidence type="ECO:0000313" key="4">
    <source>
        <dbReference type="Proteomes" id="UP000053424"/>
    </source>
</evidence>
<name>A0A0C2XIK2_HEBCY</name>
<feature type="transmembrane region" description="Helical" evidence="1">
    <location>
        <begin position="21"/>
        <end position="43"/>
    </location>
</feature>
<organism evidence="3 4">
    <name type="scientific">Hebeloma cylindrosporum</name>
    <dbReference type="NCBI Taxonomy" id="76867"/>
    <lineage>
        <taxon>Eukaryota</taxon>
        <taxon>Fungi</taxon>
        <taxon>Dikarya</taxon>
        <taxon>Basidiomycota</taxon>
        <taxon>Agaricomycotina</taxon>
        <taxon>Agaricomycetes</taxon>
        <taxon>Agaricomycetidae</taxon>
        <taxon>Agaricales</taxon>
        <taxon>Agaricineae</taxon>
        <taxon>Hymenogastraceae</taxon>
        <taxon>Hebeloma</taxon>
    </lineage>
</organism>
<dbReference type="EMBL" id="KN831796">
    <property type="protein sequence ID" value="KIM37623.1"/>
    <property type="molecule type" value="Genomic_DNA"/>
</dbReference>
<accession>A0A0C2XIK2</accession>